<feature type="compositionally biased region" description="Basic and acidic residues" evidence="7">
    <location>
        <begin position="440"/>
        <end position="470"/>
    </location>
</feature>
<dbReference type="GO" id="GO:0003723">
    <property type="term" value="F:RNA binding"/>
    <property type="evidence" value="ECO:0007669"/>
    <property type="project" value="UniProtKB-UniRule"/>
</dbReference>
<dbReference type="InterPro" id="IPR016194">
    <property type="entry name" value="SPOC-like_C_dom_sf"/>
</dbReference>
<dbReference type="PROSITE" id="PS50102">
    <property type="entry name" value="RRM"/>
    <property type="match status" value="2"/>
</dbReference>
<dbReference type="SMART" id="SM00360">
    <property type="entry name" value="RRM"/>
    <property type="match status" value="3"/>
</dbReference>
<dbReference type="PROSITE" id="PS50917">
    <property type="entry name" value="SPOC"/>
    <property type="match status" value="1"/>
</dbReference>
<keyword evidence="3" id="KW-0597">Phosphoprotein</keyword>
<protein>
    <recommendedName>
        <fullName evidence="12">RRM domain-containing protein</fullName>
    </recommendedName>
</protein>
<dbReference type="InterPro" id="IPR012921">
    <property type="entry name" value="SPOC_C"/>
</dbReference>
<evidence type="ECO:0000256" key="4">
    <source>
        <dbReference type="ARBA" id="ARBA00022884"/>
    </source>
</evidence>
<comment type="caution">
    <text evidence="10">The sequence shown here is derived from an EMBL/GenBank/DDBJ whole genome shotgun (WGS) entry which is preliminary data.</text>
</comment>
<dbReference type="OrthoDB" id="10050565at2759"/>
<accession>A0A1D1UVS4</accession>
<evidence type="ECO:0000256" key="3">
    <source>
        <dbReference type="ARBA" id="ARBA00022553"/>
    </source>
</evidence>
<comment type="similarity">
    <text evidence="2">Belongs to the RRM Spen family.</text>
</comment>
<organism evidence="10 11">
    <name type="scientific">Ramazzottius varieornatus</name>
    <name type="common">Water bear</name>
    <name type="synonym">Tardigrade</name>
    <dbReference type="NCBI Taxonomy" id="947166"/>
    <lineage>
        <taxon>Eukaryota</taxon>
        <taxon>Metazoa</taxon>
        <taxon>Ecdysozoa</taxon>
        <taxon>Tardigrada</taxon>
        <taxon>Eutardigrada</taxon>
        <taxon>Parachela</taxon>
        <taxon>Hypsibioidea</taxon>
        <taxon>Ramazzottiidae</taxon>
        <taxon>Ramazzottius</taxon>
    </lineage>
</organism>
<proteinExistence type="inferred from homology"/>
<evidence type="ECO:0000256" key="6">
    <source>
        <dbReference type="PROSITE-ProRule" id="PRU00176"/>
    </source>
</evidence>
<evidence type="ECO:0000256" key="7">
    <source>
        <dbReference type="SAM" id="MobiDB-lite"/>
    </source>
</evidence>
<dbReference type="PANTHER" id="PTHR23189">
    <property type="entry name" value="RNA RECOGNITION MOTIF-CONTAINING"/>
    <property type="match status" value="1"/>
</dbReference>
<dbReference type="STRING" id="947166.A0A1D1UVS4"/>
<evidence type="ECO:0000313" key="10">
    <source>
        <dbReference type="EMBL" id="GAU93766.1"/>
    </source>
</evidence>
<evidence type="ECO:0000259" key="8">
    <source>
        <dbReference type="PROSITE" id="PS50102"/>
    </source>
</evidence>
<evidence type="ECO:0000256" key="5">
    <source>
        <dbReference type="ARBA" id="ARBA00023242"/>
    </source>
</evidence>
<feature type="region of interest" description="Disordered" evidence="7">
    <location>
        <begin position="105"/>
        <end position="130"/>
    </location>
</feature>
<dbReference type="Pfam" id="PF07744">
    <property type="entry name" value="SPOC"/>
    <property type="match status" value="1"/>
</dbReference>
<feature type="compositionally biased region" description="Polar residues" evidence="7">
    <location>
        <begin position="178"/>
        <end position="194"/>
    </location>
</feature>
<dbReference type="Gene3D" id="2.40.290.10">
    <property type="match status" value="1"/>
</dbReference>
<dbReference type="InterPro" id="IPR012677">
    <property type="entry name" value="Nucleotide-bd_a/b_plait_sf"/>
</dbReference>
<evidence type="ECO:0000256" key="2">
    <source>
        <dbReference type="ARBA" id="ARBA00005387"/>
    </source>
</evidence>
<dbReference type="Pfam" id="PF00076">
    <property type="entry name" value="RRM_1"/>
    <property type="match status" value="2"/>
</dbReference>
<dbReference type="SUPFAM" id="SSF54928">
    <property type="entry name" value="RNA-binding domain, RBD"/>
    <property type="match status" value="2"/>
</dbReference>
<dbReference type="InterPro" id="IPR000504">
    <property type="entry name" value="RRM_dom"/>
</dbReference>
<keyword evidence="5" id="KW-0539">Nucleus</keyword>
<comment type="subcellular location">
    <subcellularLocation>
        <location evidence="1">Nucleus</location>
    </subcellularLocation>
</comment>
<evidence type="ECO:0000256" key="1">
    <source>
        <dbReference type="ARBA" id="ARBA00004123"/>
    </source>
</evidence>
<feature type="domain" description="SPOC" evidence="9">
    <location>
        <begin position="479"/>
        <end position="634"/>
    </location>
</feature>
<dbReference type="InterPro" id="IPR035979">
    <property type="entry name" value="RBD_domain_sf"/>
</dbReference>
<keyword evidence="11" id="KW-1185">Reference proteome</keyword>
<dbReference type="GO" id="GO:0005634">
    <property type="term" value="C:nucleus"/>
    <property type="evidence" value="ECO:0007669"/>
    <property type="project" value="UniProtKB-SubCell"/>
</dbReference>
<reference evidence="10 11" key="1">
    <citation type="journal article" date="2016" name="Nat. Commun.">
        <title>Extremotolerant tardigrade genome and improved radiotolerance of human cultured cells by tardigrade-unique protein.</title>
        <authorList>
            <person name="Hashimoto T."/>
            <person name="Horikawa D.D."/>
            <person name="Saito Y."/>
            <person name="Kuwahara H."/>
            <person name="Kozuka-Hata H."/>
            <person name="Shin-I T."/>
            <person name="Minakuchi Y."/>
            <person name="Ohishi K."/>
            <person name="Motoyama A."/>
            <person name="Aizu T."/>
            <person name="Enomoto A."/>
            <person name="Kondo K."/>
            <person name="Tanaka S."/>
            <person name="Hara Y."/>
            <person name="Koshikawa S."/>
            <person name="Sagara H."/>
            <person name="Miura T."/>
            <person name="Yokobori S."/>
            <person name="Miyagawa K."/>
            <person name="Suzuki Y."/>
            <person name="Kubo T."/>
            <person name="Oyama M."/>
            <person name="Kohara Y."/>
            <person name="Fujiyama A."/>
            <person name="Arakawa K."/>
            <person name="Katayama T."/>
            <person name="Toyoda A."/>
            <person name="Kunieda T."/>
        </authorList>
    </citation>
    <scope>NUCLEOTIDE SEQUENCE [LARGE SCALE GENOMIC DNA]</scope>
    <source>
        <strain evidence="10 11">YOKOZUNA-1</strain>
    </source>
</reference>
<sequence length="643" mass="71218">MNQRDKGTVDMAAGNFHLPNGRGLGGGVWLCVQGLPRDWREMDVFRAMEKRYGKVNQVRRGSSSDREAMVQFVSDTDAKFVWQAGEIELYDRVCTVEVAQTAGRGARGRMDDSPPPMRSAFPSRMGSGMRDMGMRDVGMRDPGMMQLSHGGAVRRQMSATATDRSAREWVDRGGSMNRMGSVSNGNGTNGQEQTHLAPEDDDKATRTLFVGNLEYGVTESLLRSIFSKYGMVQDIDIKRPGGSSGNAYSFVRFLTLDMAYRAKVALSGSRIGNYQCKIGYGKTNPTARVWVGGLHYAGVASDLDESRLNDEFDRFGLIKKIDYVRGEHYGYITFASISASQEAVTTMRGAVFKINGDRGPKKVRIRVDYAEDSDPYLPKLGGREREGSTSARRRGGDDVSRGSGEADRRRKVASTSRSPSPAIREVKRRQRSVDAESEPEERPPKRIVRDESVTPPPEERREKRNGDKTKTRSRPAETLTQFKEKSSPVWKGTITLKSTSYHIAGHLLRGPIAWLNDVLSQGQELQITRRLRLEEDKLKDVTDKMSMSESATMLCFDAPTKAAGTKTLKHLQSYLLEKDAAGVINAQQAIVYIFPTCGFANKIVGEDMPTLIMPDNGTTVRDEELGCLMVICNPQEGNGALAE</sequence>
<keyword evidence="4 6" id="KW-0694">RNA-binding</keyword>
<feature type="region of interest" description="Disordered" evidence="7">
    <location>
        <begin position="173"/>
        <end position="202"/>
    </location>
</feature>
<dbReference type="SUPFAM" id="SSF100939">
    <property type="entry name" value="SPOC domain-like"/>
    <property type="match status" value="1"/>
</dbReference>
<dbReference type="Proteomes" id="UP000186922">
    <property type="component" value="Unassembled WGS sequence"/>
</dbReference>
<feature type="compositionally biased region" description="Basic and acidic residues" evidence="7">
    <location>
        <begin position="394"/>
        <end position="408"/>
    </location>
</feature>
<feature type="domain" description="RRM" evidence="8">
    <location>
        <begin position="287"/>
        <end position="372"/>
    </location>
</feature>
<dbReference type="InterPro" id="IPR010912">
    <property type="entry name" value="SPOC_met"/>
</dbReference>
<evidence type="ECO:0000313" key="11">
    <source>
        <dbReference type="Proteomes" id="UP000186922"/>
    </source>
</evidence>
<dbReference type="Gene3D" id="3.30.70.330">
    <property type="match status" value="2"/>
</dbReference>
<gene>
    <name evidence="10" type="primary">RvY_05654</name>
    <name evidence="10" type="synonym">RvY_05654.1</name>
    <name evidence="10" type="ORF">RvY_05654-1</name>
</gene>
<dbReference type="EMBL" id="BDGG01000002">
    <property type="protein sequence ID" value="GAU93766.1"/>
    <property type="molecule type" value="Genomic_DNA"/>
</dbReference>
<name>A0A1D1UVS4_RAMVA</name>
<feature type="region of interest" description="Disordered" evidence="7">
    <location>
        <begin position="374"/>
        <end position="485"/>
    </location>
</feature>
<feature type="domain" description="RRM" evidence="8">
    <location>
        <begin position="206"/>
        <end position="283"/>
    </location>
</feature>
<evidence type="ECO:0008006" key="12">
    <source>
        <dbReference type="Google" id="ProtNLM"/>
    </source>
</evidence>
<dbReference type="CDD" id="cd00590">
    <property type="entry name" value="RRM_SF"/>
    <property type="match status" value="1"/>
</dbReference>
<evidence type="ECO:0000259" key="9">
    <source>
        <dbReference type="PROSITE" id="PS50917"/>
    </source>
</evidence>
<dbReference type="AlphaFoldDB" id="A0A1D1UVS4"/>